<keyword evidence="4" id="KW-0732">Signal</keyword>
<dbReference type="SUPFAM" id="SSF49265">
    <property type="entry name" value="Fibronectin type III"/>
    <property type="match status" value="1"/>
</dbReference>
<sequence>MITIRSAARPLALLLLVTALAACQSGTDSAPAASPAPSQVASPNPTQELTLEEAEAMHPPAPTAVKAEVTADKSVRITWQTPPAPTVTPRFSEKIVEYRIHRRGPGELEMRQIGTSKTLEFVDKTPGKGDFAYVVTAVHENNVESTASDPAAEVKI</sequence>
<dbReference type="Gene3D" id="2.60.40.10">
    <property type="entry name" value="Immunoglobulins"/>
    <property type="match status" value="1"/>
</dbReference>
<protein>
    <recommendedName>
        <fullName evidence="5">Fibronectin type-III domain-containing protein</fullName>
    </recommendedName>
</protein>
<feature type="compositionally biased region" description="Low complexity" evidence="3">
    <location>
        <begin position="29"/>
        <end position="45"/>
    </location>
</feature>
<dbReference type="EMBL" id="AP012204">
    <property type="protein sequence ID" value="BAK36001.1"/>
    <property type="molecule type" value="Genomic_DNA"/>
</dbReference>
<feature type="domain" description="Fibronectin type-III" evidence="5">
    <location>
        <begin position="61"/>
        <end position="156"/>
    </location>
</feature>
<evidence type="ECO:0000256" key="3">
    <source>
        <dbReference type="SAM" id="MobiDB-lite"/>
    </source>
</evidence>
<dbReference type="CDD" id="cd00063">
    <property type="entry name" value="FN3"/>
    <property type="match status" value="1"/>
</dbReference>
<dbReference type="InterPro" id="IPR003961">
    <property type="entry name" value="FN3_dom"/>
</dbReference>
<proteinExistence type="predicted"/>
<dbReference type="Proteomes" id="UP000007947">
    <property type="component" value="Chromosome"/>
</dbReference>
<dbReference type="HOGENOM" id="CLU_1684564_0_0_11"/>
<dbReference type="InterPro" id="IPR013783">
    <property type="entry name" value="Ig-like_fold"/>
</dbReference>
<keyword evidence="2" id="KW-0624">Polysaccharide degradation</keyword>
<organism evidence="6 7">
    <name type="scientific">Microlunatus phosphovorus (strain ATCC 700054 / DSM 10555 / JCM 9379 / NBRC 101784 / NCIMB 13414 / VKM Ac-1990 / NM-1)</name>
    <dbReference type="NCBI Taxonomy" id="1032480"/>
    <lineage>
        <taxon>Bacteria</taxon>
        <taxon>Bacillati</taxon>
        <taxon>Actinomycetota</taxon>
        <taxon>Actinomycetes</taxon>
        <taxon>Propionibacteriales</taxon>
        <taxon>Propionibacteriaceae</taxon>
        <taxon>Microlunatus</taxon>
    </lineage>
</organism>
<feature type="signal peptide" evidence="4">
    <location>
        <begin position="1"/>
        <end position="21"/>
    </location>
</feature>
<dbReference type="PROSITE" id="PS51257">
    <property type="entry name" value="PROKAR_LIPOPROTEIN"/>
    <property type="match status" value="1"/>
</dbReference>
<keyword evidence="7" id="KW-1185">Reference proteome</keyword>
<accession>F5XKC9</accession>
<dbReference type="RefSeq" id="WP_013863870.1">
    <property type="nucleotide sequence ID" value="NC_015635.1"/>
</dbReference>
<feature type="chain" id="PRO_5039438782" description="Fibronectin type-III domain-containing protein" evidence="4">
    <location>
        <begin position="22"/>
        <end position="156"/>
    </location>
</feature>
<keyword evidence="1" id="KW-0326">Glycosidase</keyword>
<dbReference type="InterPro" id="IPR036116">
    <property type="entry name" value="FN3_sf"/>
</dbReference>
<dbReference type="KEGG" id="mph:MLP_29870"/>
<keyword evidence="1" id="KW-0378">Hydrolase</keyword>
<keyword evidence="2" id="KW-0119">Carbohydrate metabolism</keyword>
<evidence type="ECO:0000256" key="1">
    <source>
        <dbReference type="ARBA" id="ARBA00023295"/>
    </source>
</evidence>
<reference evidence="6 7" key="1">
    <citation type="submission" date="2011-05" db="EMBL/GenBank/DDBJ databases">
        <title>Whole genome sequence of Microlunatus phosphovorus NM-1.</title>
        <authorList>
            <person name="Hosoyama A."/>
            <person name="Sasaki K."/>
            <person name="Harada T."/>
            <person name="Igarashi R."/>
            <person name="Kawakoshi A."/>
            <person name="Sasagawa M."/>
            <person name="Fukada J."/>
            <person name="Nakamura S."/>
            <person name="Katano Y."/>
            <person name="Hanada S."/>
            <person name="Kamagata Y."/>
            <person name="Nakamura N."/>
            <person name="Yamazaki S."/>
            <person name="Fujita N."/>
        </authorList>
    </citation>
    <scope>NUCLEOTIDE SEQUENCE [LARGE SCALE GENOMIC DNA]</scope>
    <source>
        <strain evidence="7">ATCC 700054 / DSM 10555 / JCM 9379 / NBRC 101784 / NCIMB 13414 / VKM Ac-1990 / NM-1</strain>
    </source>
</reference>
<evidence type="ECO:0000256" key="4">
    <source>
        <dbReference type="SAM" id="SignalP"/>
    </source>
</evidence>
<dbReference type="GO" id="GO:0016798">
    <property type="term" value="F:hydrolase activity, acting on glycosyl bonds"/>
    <property type="evidence" value="ECO:0007669"/>
    <property type="project" value="UniProtKB-KW"/>
</dbReference>
<evidence type="ECO:0000256" key="2">
    <source>
        <dbReference type="ARBA" id="ARBA00023326"/>
    </source>
</evidence>
<gene>
    <name evidence="6" type="ordered locus">MLP_29870</name>
</gene>
<name>F5XKC9_MICPN</name>
<dbReference type="PROSITE" id="PS50853">
    <property type="entry name" value="FN3"/>
    <property type="match status" value="1"/>
</dbReference>
<dbReference type="GO" id="GO:0000272">
    <property type="term" value="P:polysaccharide catabolic process"/>
    <property type="evidence" value="ECO:0007669"/>
    <property type="project" value="UniProtKB-KW"/>
</dbReference>
<evidence type="ECO:0000313" key="6">
    <source>
        <dbReference type="EMBL" id="BAK36001.1"/>
    </source>
</evidence>
<dbReference type="AlphaFoldDB" id="F5XKC9"/>
<evidence type="ECO:0000259" key="5">
    <source>
        <dbReference type="PROSITE" id="PS50853"/>
    </source>
</evidence>
<feature type="region of interest" description="Disordered" evidence="3">
    <location>
        <begin position="26"/>
        <end position="47"/>
    </location>
</feature>
<evidence type="ECO:0000313" key="7">
    <source>
        <dbReference type="Proteomes" id="UP000007947"/>
    </source>
</evidence>